<dbReference type="AlphaFoldDB" id="A0A0M2SJA8"/>
<proteinExistence type="predicted"/>
<evidence type="ECO:0000313" key="3">
    <source>
        <dbReference type="Proteomes" id="UP000034287"/>
    </source>
</evidence>
<evidence type="ECO:0000313" key="2">
    <source>
        <dbReference type="EMBL" id="KKK32937.1"/>
    </source>
</evidence>
<dbReference type="Pfam" id="PF01243">
    <property type="entry name" value="PNPOx_N"/>
    <property type="match status" value="1"/>
</dbReference>
<dbReference type="InterPro" id="IPR012349">
    <property type="entry name" value="Split_barrel_FMN-bd"/>
</dbReference>
<dbReference type="PANTHER" id="PTHR34818">
    <property type="entry name" value="PROTEIN BLI-3"/>
    <property type="match status" value="1"/>
</dbReference>
<organism evidence="2 3">
    <name type="scientific">Salinicoccus sediminis</name>
    <dbReference type="NCBI Taxonomy" id="1432562"/>
    <lineage>
        <taxon>Bacteria</taxon>
        <taxon>Bacillati</taxon>
        <taxon>Bacillota</taxon>
        <taxon>Bacilli</taxon>
        <taxon>Bacillales</taxon>
        <taxon>Staphylococcaceae</taxon>
        <taxon>Salinicoccus</taxon>
    </lineage>
</organism>
<feature type="domain" description="Pyridoxamine 5'-phosphate oxidase N-terminal" evidence="1">
    <location>
        <begin position="8"/>
        <end position="126"/>
    </location>
</feature>
<comment type="caution">
    <text evidence="2">The sequence shown here is derived from an EMBL/GenBank/DDBJ whole genome shotgun (WGS) entry which is preliminary data.</text>
</comment>
<gene>
    <name evidence="2" type="ORF">WN59_12905</name>
</gene>
<dbReference type="InterPro" id="IPR011576">
    <property type="entry name" value="Pyridox_Oxase_N"/>
</dbReference>
<dbReference type="InterPro" id="IPR052917">
    <property type="entry name" value="Stress-Dev_Protein"/>
</dbReference>
<dbReference type="Gene3D" id="2.30.110.10">
    <property type="entry name" value="Electron Transport, Fmn-binding Protein, Chain A"/>
    <property type="match status" value="1"/>
</dbReference>
<dbReference type="OrthoDB" id="5431160at2"/>
<accession>A0A0M2SJA8</accession>
<reference evidence="2 3" key="1">
    <citation type="submission" date="2015-04" db="EMBL/GenBank/DDBJ databases">
        <title>Taxonomic description and genome sequence of Salinicoccus sediminis sp. nov., a novel hyper halotolerant bacterium isolated from marine sediment.</title>
        <authorList>
            <person name="Mathan Kumar R."/>
            <person name="Kaur G."/>
            <person name="Kumar N."/>
            <person name="Kumar A."/>
            <person name="Singh N.K."/>
            <person name="Kaur N."/>
            <person name="Mayilraj S."/>
        </authorList>
    </citation>
    <scope>NUCLEOTIDE SEQUENCE [LARGE SCALE GENOMIC DNA]</scope>
    <source>
        <strain evidence="2 3">SV-16</strain>
    </source>
</reference>
<dbReference type="Proteomes" id="UP000034287">
    <property type="component" value="Unassembled WGS sequence"/>
</dbReference>
<dbReference type="PATRIC" id="fig|1432562.3.peg.2590"/>
<protein>
    <submittedName>
        <fullName evidence="2">General stress protein</fullName>
    </submittedName>
</protein>
<dbReference type="EMBL" id="LAYZ01000026">
    <property type="protein sequence ID" value="KKK32937.1"/>
    <property type="molecule type" value="Genomic_DNA"/>
</dbReference>
<dbReference type="STRING" id="1432562.WN59_12905"/>
<evidence type="ECO:0000259" key="1">
    <source>
        <dbReference type="Pfam" id="PF01243"/>
    </source>
</evidence>
<dbReference type="PANTHER" id="PTHR34818:SF1">
    <property type="entry name" value="PROTEIN BLI-3"/>
    <property type="match status" value="1"/>
</dbReference>
<dbReference type="SUPFAM" id="SSF50475">
    <property type="entry name" value="FMN-binding split barrel"/>
    <property type="match status" value="1"/>
</dbReference>
<name>A0A0M2SJA8_9STAP</name>
<keyword evidence="3" id="KW-1185">Reference proteome</keyword>
<sequence length="139" mass="16170">MERSEAVKRITEILSESKIGVLSTAHNNEPNARYMWFYNDGLTLYAKTNDASQKYDELKDNPKAHVLLGFHDSPTHAFVEFYGEVERIDDQETIDWLWEEADKEFFDSKENPHLKALKITPSAIKIMNDDEFEDVKLSL</sequence>
<dbReference type="RefSeq" id="WP_046580756.1">
    <property type="nucleotide sequence ID" value="NZ_LAYZ01000026.1"/>
</dbReference>